<keyword evidence="3" id="KW-1185">Reference proteome</keyword>
<dbReference type="SUPFAM" id="SSF53098">
    <property type="entry name" value="Ribonuclease H-like"/>
    <property type="match status" value="1"/>
</dbReference>
<dbReference type="CDD" id="cd06222">
    <property type="entry name" value="RNase_H_like"/>
    <property type="match status" value="1"/>
</dbReference>
<dbReference type="InterPro" id="IPR012337">
    <property type="entry name" value="RNaseH-like_sf"/>
</dbReference>
<accession>A0AAE0A2J2</accession>
<dbReference type="AlphaFoldDB" id="A0AAE0A2J2"/>
<proteinExistence type="predicted"/>
<dbReference type="SUPFAM" id="SSF56219">
    <property type="entry name" value="DNase I-like"/>
    <property type="match status" value="1"/>
</dbReference>
<dbReference type="InterPro" id="IPR044730">
    <property type="entry name" value="RNase_H-like_dom_plant"/>
</dbReference>
<protein>
    <recommendedName>
        <fullName evidence="1">RNase H type-1 domain-containing protein</fullName>
    </recommendedName>
</protein>
<dbReference type="Proteomes" id="UP001281410">
    <property type="component" value="Unassembled WGS sequence"/>
</dbReference>
<evidence type="ECO:0000259" key="1">
    <source>
        <dbReference type="PROSITE" id="PS50879"/>
    </source>
</evidence>
<organism evidence="2 3">
    <name type="scientific">Dipteronia sinensis</name>
    <dbReference type="NCBI Taxonomy" id="43782"/>
    <lineage>
        <taxon>Eukaryota</taxon>
        <taxon>Viridiplantae</taxon>
        <taxon>Streptophyta</taxon>
        <taxon>Embryophyta</taxon>
        <taxon>Tracheophyta</taxon>
        <taxon>Spermatophyta</taxon>
        <taxon>Magnoliopsida</taxon>
        <taxon>eudicotyledons</taxon>
        <taxon>Gunneridae</taxon>
        <taxon>Pentapetalae</taxon>
        <taxon>rosids</taxon>
        <taxon>malvids</taxon>
        <taxon>Sapindales</taxon>
        <taxon>Sapindaceae</taxon>
        <taxon>Hippocastanoideae</taxon>
        <taxon>Acereae</taxon>
        <taxon>Dipteronia</taxon>
    </lineage>
</organism>
<feature type="domain" description="RNase H type-1" evidence="1">
    <location>
        <begin position="557"/>
        <end position="646"/>
    </location>
</feature>
<name>A0AAE0A2J2_9ROSI</name>
<dbReference type="EMBL" id="JANJYJ010000007">
    <property type="protein sequence ID" value="KAK3198786.1"/>
    <property type="molecule type" value="Genomic_DNA"/>
</dbReference>
<dbReference type="PANTHER" id="PTHR47074">
    <property type="entry name" value="BNAC02G40300D PROTEIN"/>
    <property type="match status" value="1"/>
</dbReference>
<dbReference type="InterPro" id="IPR002156">
    <property type="entry name" value="RNaseH_domain"/>
</dbReference>
<dbReference type="GO" id="GO:0003676">
    <property type="term" value="F:nucleic acid binding"/>
    <property type="evidence" value="ECO:0007669"/>
    <property type="project" value="InterPro"/>
</dbReference>
<dbReference type="GO" id="GO:0004523">
    <property type="term" value="F:RNA-DNA hybrid ribonuclease activity"/>
    <property type="evidence" value="ECO:0007669"/>
    <property type="project" value="InterPro"/>
</dbReference>
<dbReference type="PANTHER" id="PTHR47074:SF75">
    <property type="entry name" value="RNASE H TYPE-1 DOMAIN-CONTAINING PROTEIN"/>
    <property type="match status" value="1"/>
</dbReference>
<dbReference type="InterPro" id="IPR052929">
    <property type="entry name" value="RNase_H-like_EbsB-rel"/>
</dbReference>
<dbReference type="Pfam" id="PF13456">
    <property type="entry name" value="RVT_3"/>
    <property type="match status" value="1"/>
</dbReference>
<sequence>MEVPISIVFAAIQQDLGFLDPVVVHSSTGSDLVLSMVFSTSLVASPCFTSLMVPTTLVVAAQAYRFQQGGRSDDSLIDVLVASPDPVVSVVPISNVLVVHYSPVDIGSDLSANLSASQASSFSGSETILESSTTLRLFFDVHSTVTNQDVHVIDSLVQTVPTIVGSFSLQRQPFPYAVHGVRNVCSGSSQISSSVACSTQSSGLPASNSQDKLRLITVLFHEQQLTVSFTVKSRLHFYTFVYVSKSAVVRRSLRQSLRDLVSLVSSSWLVVGDFNVVLGAHESLGLHSPARSSCKDFRSVIEDCDLIGVSSQGARLTWARGRYPRTRIERWLDRALVSEEFSVVEDVIPSLVTNVENAFLISIPSTDDIHDAIFAMDPASAPGPDGFPERFELQFQCSSSEEARFQNLMNIMSAFDVYGNISGQLVNWEGSCEETKLIRVAWDSCCKPYSQGGLGLKDLGLLNDSLLNKLTWKFMTSESFYFFVSKGAVSHAASEISSGARISDFIHEGRWVLDDSFRVRYPDHCFRIDRIAISPVVDSLVWVILEISRSVIWSPPAPGWIKVNTDGAVLSSPGAGGCGGVLRNCKAFVKGCFTVSLGHVFAFEVELLAASMAINFAWQNGWHRIWLESDSSYVVQLLFSRSEHVP</sequence>
<evidence type="ECO:0000313" key="2">
    <source>
        <dbReference type="EMBL" id="KAK3198786.1"/>
    </source>
</evidence>
<evidence type="ECO:0000313" key="3">
    <source>
        <dbReference type="Proteomes" id="UP001281410"/>
    </source>
</evidence>
<dbReference type="InterPro" id="IPR036397">
    <property type="entry name" value="RNaseH_sf"/>
</dbReference>
<dbReference type="InterPro" id="IPR036691">
    <property type="entry name" value="Endo/exonu/phosph_ase_sf"/>
</dbReference>
<dbReference type="Gene3D" id="3.60.10.10">
    <property type="entry name" value="Endonuclease/exonuclease/phosphatase"/>
    <property type="match status" value="1"/>
</dbReference>
<reference evidence="2" key="1">
    <citation type="journal article" date="2023" name="Plant J.">
        <title>Genome sequences and population genomics provide insights into the demographic history, inbreeding, and mutation load of two 'living fossil' tree species of Dipteronia.</title>
        <authorList>
            <person name="Feng Y."/>
            <person name="Comes H.P."/>
            <person name="Chen J."/>
            <person name="Zhu S."/>
            <person name="Lu R."/>
            <person name="Zhang X."/>
            <person name="Li P."/>
            <person name="Qiu J."/>
            <person name="Olsen K.M."/>
            <person name="Qiu Y."/>
        </authorList>
    </citation>
    <scope>NUCLEOTIDE SEQUENCE</scope>
    <source>
        <strain evidence="2">NBL</strain>
    </source>
</reference>
<comment type="caution">
    <text evidence="2">The sequence shown here is derived from an EMBL/GenBank/DDBJ whole genome shotgun (WGS) entry which is preliminary data.</text>
</comment>
<gene>
    <name evidence="2" type="ORF">Dsin_022201</name>
</gene>
<dbReference type="Gene3D" id="3.30.420.10">
    <property type="entry name" value="Ribonuclease H-like superfamily/Ribonuclease H"/>
    <property type="match status" value="1"/>
</dbReference>
<dbReference type="PROSITE" id="PS50879">
    <property type="entry name" value="RNASE_H_1"/>
    <property type="match status" value="1"/>
</dbReference>